<organism evidence="1 2">
    <name type="scientific">Neogemmobacter tilapiae</name>
    <dbReference type="NCBI Taxonomy" id="875041"/>
    <lineage>
        <taxon>Bacteria</taxon>
        <taxon>Pseudomonadati</taxon>
        <taxon>Pseudomonadota</taxon>
        <taxon>Alphaproteobacteria</taxon>
        <taxon>Rhodobacterales</taxon>
        <taxon>Paracoccaceae</taxon>
        <taxon>Neogemmobacter</taxon>
    </lineage>
</organism>
<accession>A0A918TEI6</accession>
<dbReference type="AlphaFoldDB" id="A0A918TEI6"/>
<evidence type="ECO:0000313" key="2">
    <source>
        <dbReference type="Proteomes" id="UP000638981"/>
    </source>
</evidence>
<protein>
    <submittedName>
        <fullName evidence="1">Uncharacterized protein</fullName>
    </submittedName>
</protein>
<evidence type="ECO:0000313" key="1">
    <source>
        <dbReference type="EMBL" id="GHC44616.1"/>
    </source>
</evidence>
<dbReference type="EMBL" id="BMYJ01000001">
    <property type="protein sequence ID" value="GHC44616.1"/>
    <property type="molecule type" value="Genomic_DNA"/>
</dbReference>
<dbReference type="Proteomes" id="UP000638981">
    <property type="component" value="Unassembled WGS sequence"/>
</dbReference>
<name>A0A918TEI6_9RHOB</name>
<keyword evidence="2" id="KW-1185">Reference proteome</keyword>
<dbReference type="RefSeq" id="WP_189409620.1">
    <property type="nucleotide sequence ID" value="NZ_BMYJ01000001.1"/>
</dbReference>
<reference evidence="1" key="2">
    <citation type="submission" date="2020-09" db="EMBL/GenBank/DDBJ databases">
        <authorList>
            <person name="Sun Q."/>
            <person name="Kim S."/>
        </authorList>
    </citation>
    <scope>NUCLEOTIDE SEQUENCE</scope>
    <source>
        <strain evidence="1">KCTC 23310</strain>
    </source>
</reference>
<comment type="caution">
    <text evidence="1">The sequence shown here is derived from an EMBL/GenBank/DDBJ whole genome shotgun (WGS) entry which is preliminary data.</text>
</comment>
<sequence length="98" mass="11139">MATERQKLNSLSEDHPVMICRHIFDKTRDVLALAIDEDRRATLDCGDEEHGEKDWHLTHLRPLVTADATLANAPAIAPHEYCERSFRGGPWWISAFGD</sequence>
<proteinExistence type="predicted"/>
<gene>
    <name evidence="1" type="ORF">GCM10007315_02310</name>
</gene>
<reference evidence="1" key="1">
    <citation type="journal article" date="2014" name="Int. J. Syst. Evol. Microbiol.">
        <title>Complete genome sequence of Corynebacterium casei LMG S-19264T (=DSM 44701T), isolated from a smear-ripened cheese.</title>
        <authorList>
            <consortium name="US DOE Joint Genome Institute (JGI-PGF)"/>
            <person name="Walter F."/>
            <person name="Albersmeier A."/>
            <person name="Kalinowski J."/>
            <person name="Ruckert C."/>
        </authorList>
    </citation>
    <scope>NUCLEOTIDE SEQUENCE</scope>
    <source>
        <strain evidence="1">KCTC 23310</strain>
    </source>
</reference>